<evidence type="ECO:0000313" key="3">
    <source>
        <dbReference type="Proteomes" id="UP000299102"/>
    </source>
</evidence>
<dbReference type="EMBL" id="BGZK01000061">
    <property type="protein sequence ID" value="GBP14096.1"/>
    <property type="molecule type" value="Genomic_DNA"/>
</dbReference>
<keyword evidence="3" id="KW-1185">Reference proteome</keyword>
<feature type="region of interest" description="Disordered" evidence="1">
    <location>
        <begin position="28"/>
        <end position="48"/>
    </location>
</feature>
<reference evidence="2 3" key="1">
    <citation type="journal article" date="2019" name="Commun. Biol.">
        <title>The bagworm genome reveals a unique fibroin gene that provides high tensile strength.</title>
        <authorList>
            <person name="Kono N."/>
            <person name="Nakamura H."/>
            <person name="Ohtoshi R."/>
            <person name="Tomita M."/>
            <person name="Numata K."/>
            <person name="Arakawa K."/>
        </authorList>
    </citation>
    <scope>NUCLEOTIDE SEQUENCE [LARGE SCALE GENOMIC DNA]</scope>
</reference>
<gene>
    <name evidence="2" type="ORF">EVAR_102772_1</name>
</gene>
<evidence type="ECO:0000256" key="1">
    <source>
        <dbReference type="SAM" id="MobiDB-lite"/>
    </source>
</evidence>
<sequence>MLSRGRHYPWAFATPEESQNVAGLLDRNRMSDGGEIDGEKVGRSIGGMRPPELSLTGLSETAKAVNSCPCSVRMVVHRSNLPIAAKRYAGKIFSIPTPSPERPVISFQRVFVTMFQPTPTQANRQPRCAMCANAAQYRNEHSHRIRHRRAAPAAAAFGDSLLFMGRFPCRRGVFYMSDDRVSICTARPVLAFPAAPPPARLRLYVHTSDAVATSSLTDDAKNTKRRMSRRSDGSGSRKMNSHLS</sequence>
<feature type="region of interest" description="Disordered" evidence="1">
    <location>
        <begin position="215"/>
        <end position="244"/>
    </location>
</feature>
<comment type="caution">
    <text evidence="2">The sequence shown here is derived from an EMBL/GenBank/DDBJ whole genome shotgun (WGS) entry which is preliminary data.</text>
</comment>
<dbReference type="AlphaFoldDB" id="A0A4C1TIS4"/>
<accession>A0A4C1TIS4</accession>
<evidence type="ECO:0000313" key="2">
    <source>
        <dbReference type="EMBL" id="GBP14096.1"/>
    </source>
</evidence>
<protein>
    <submittedName>
        <fullName evidence="2">Uncharacterized protein</fullName>
    </submittedName>
</protein>
<proteinExistence type="predicted"/>
<dbReference type="Proteomes" id="UP000299102">
    <property type="component" value="Unassembled WGS sequence"/>
</dbReference>
<name>A0A4C1TIS4_EUMVA</name>
<organism evidence="2 3">
    <name type="scientific">Eumeta variegata</name>
    <name type="common">Bagworm moth</name>
    <name type="synonym">Eumeta japonica</name>
    <dbReference type="NCBI Taxonomy" id="151549"/>
    <lineage>
        <taxon>Eukaryota</taxon>
        <taxon>Metazoa</taxon>
        <taxon>Ecdysozoa</taxon>
        <taxon>Arthropoda</taxon>
        <taxon>Hexapoda</taxon>
        <taxon>Insecta</taxon>
        <taxon>Pterygota</taxon>
        <taxon>Neoptera</taxon>
        <taxon>Endopterygota</taxon>
        <taxon>Lepidoptera</taxon>
        <taxon>Glossata</taxon>
        <taxon>Ditrysia</taxon>
        <taxon>Tineoidea</taxon>
        <taxon>Psychidae</taxon>
        <taxon>Oiketicinae</taxon>
        <taxon>Eumeta</taxon>
    </lineage>
</organism>
<feature type="compositionally biased region" description="Basic and acidic residues" evidence="1">
    <location>
        <begin position="28"/>
        <end position="42"/>
    </location>
</feature>